<organism evidence="2 3">
    <name type="scientific">Actinosynnema pretiosum</name>
    <dbReference type="NCBI Taxonomy" id="42197"/>
    <lineage>
        <taxon>Bacteria</taxon>
        <taxon>Bacillati</taxon>
        <taxon>Actinomycetota</taxon>
        <taxon>Actinomycetes</taxon>
        <taxon>Pseudonocardiales</taxon>
        <taxon>Pseudonocardiaceae</taxon>
        <taxon>Actinosynnema</taxon>
    </lineage>
</organism>
<dbReference type="InterPro" id="IPR021401">
    <property type="entry name" value="DUF3040"/>
</dbReference>
<proteinExistence type="predicted"/>
<name>A0A290Z2I9_9PSEU</name>
<keyword evidence="1" id="KW-0472">Membrane</keyword>
<dbReference type="Pfam" id="PF11239">
    <property type="entry name" value="DUF3040"/>
    <property type="match status" value="1"/>
</dbReference>
<dbReference type="RefSeq" id="WP_015800420.1">
    <property type="nucleotide sequence ID" value="NZ_CP023445.1"/>
</dbReference>
<keyword evidence="3" id="KW-1185">Reference proteome</keyword>
<evidence type="ECO:0000256" key="1">
    <source>
        <dbReference type="SAM" id="Phobius"/>
    </source>
</evidence>
<feature type="transmembrane region" description="Helical" evidence="1">
    <location>
        <begin position="38"/>
        <end position="56"/>
    </location>
</feature>
<keyword evidence="1" id="KW-1133">Transmembrane helix</keyword>
<reference evidence="2" key="1">
    <citation type="submission" date="2017-09" db="EMBL/GenBank/DDBJ databases">
        <title>Complete Genome Sequence of ansamitocin-producing Bacterium Actinosynnema pretiosum X47.</title>
        <authorList>
            <person name="Cao G."/>
            <person name="Zong G."/>
            <person name="Zhong C."/>
            <person name="Fu J."/>
        </authorList>
    </citation>
    <scope>NUCLEOTIDE SEQUENCE [LARGE SCALE GENOMIC DNA]</scope>
    <source>
        <strain evidence="2">X47</strain>
    </source>
</reference>
<keyword evidence="1" id="KW-0812">Transmembrane</keyword>
<dbReference type="KEGG" id="apre:CNX65_07855"/>
<dbReference type="Proteomes" id="UP000218505">
    <property type="component" value="Chromosome"/>
</dbReference>
<dbReference type="AlphaFoldDB" id="A0A290Z2I9"/>
<evidence type="ECO:0000313" key="3">
    <source>
        <dbReference type="Proteomes" id="UP000218505"/>
    </source>
</evidence>
<gene>
    <name evidence="2" type="ORF">CNX65_07855</name>
</gene>
<accession>A0A290Z2I9</accession>
<evidence type="ECO:0000313" key="2">
    <source>
        <dbReference type="EMBL" id="ATE53214.1"/>
    </source>
</evidence>
<protein>
    <submittedName>
        <fullName evidence="2">DUF3040 domain-containing protein</fullName>
    </submittedName>
</protein>
<sequence length="81" mass="8677">MLSERERKTLQEIESRLAGEEPALASALVDGKPARPTVGYALTAAFLALGIVLMTLGAFWDGVGSISFGLVVLLFSHTTWK</sequence>
<dbReference type="EMBL" id="CP023445">
    <property type="protein sequence ID" value="ATE53214.1"/>
    <property type="molecule type" value="Genomic_DNA"/>
</dbReference>